<organism evidence="2 3">
    <name type="scientific">Nocardia callitridis</name>
    <dbReference type="NCBI Taxonomy" id="648753"/>
    <lineage>
        <taxon>Bacteria</taxon>
        <taxon>Bacillati</taxon>
        <taxon>Actinomycetota</taxon>
        <taxon>Actinomycetes</taxon>
        <taxon>Mycobacteriales</taxon>
        <taxon>Nocardiaceae</taxon>
        <taxon>Nocardia</taxon>
    </lineage>
</organism>
<proteinExistence type="predicted"/>
<feature type="region of interest" description="Disordered" evidence="1">
    <location>
        <begin position="82"/>
        <end position="117"/>
    </location>
</feature>
<sequence length="117" mass="12722">MIRLFIPEGLLRGKRFDPSVRRPRGVRHDLRNARVVSAQFSSLPELVDASEGTRRVDDEIPWPVRGQGISLCDAVVAEDTSGTCSDLGKDSPAGVAGNRSVVESDHSRNRTEILSPG</sequence>
<name>A0ABP9K1I7_9NOCA</name>
<protein>
    <submittedName>
        <fullName evidence="2">Uncharacterized protein</fullName>
    </submittedName>
</protein>
<evidence type="ECO:0000313" key="2">
    <source>
        <dbReference type="EMBL" id="GAA5049341.1"/>
    </source>
</evidence>
<dbReference type="EMBL" id="BAABJM010000002">
    <property type="protein sequence ID" value="GAA5049341.1"/>
    <property type="molecule type" value="Genomic_DNA"/>
</dbReference>
<evidence type="ECO:0000256" key="1">
    <source>
        <dbReference type="SAM" id="MobiDB-lite"/>
    </source>
</evidence>
<dbReference type="Proteomes" id="UP001500603">
    <property type="component" value="Unassembled WGS sequence"/>
</dbReference>
<comment type="caution">
    <text evidence="2">The sequence shown here is derived from an EMBL/GenBank/DDBJ whole genome shotgun (WGS) entry which is preliminary data.</text>
</comment>
<accession>A0ABP9K1I7</accession>
<reference evidence="3" key="1">
    <citation type="journal article" date="2019" name="Int. J. Syst. Evol. Microbiol.">
        <title>The Global Catalogue of Microorganisms (GCM) 10K type strain sequencing project: providing services to taxonomists for standard genome sequencing and annotation.</title>
        <authorList>
            <consortium name="The Broad Institute Genomics Platform"/>
            <consortium name="The Broad Institute Genome Sequencing Center for Infectious Disease"/>
            <person name="Wu L."/>
            <person name="Ma J."/>
        </authorList>
    </citation>
    <scope>NUCLEOTIDE SEQUENCE [LARGE SCALE GENOMIC DNA]</scope>
    <source>
        <strain evidence="3">JCM 18298</strain>
    </source>
</reference>
<feature type="compositionally biased region" description="Basic and acidic residues" evidence="1">
    <location>
        <begin position="102"/>
        <end position="111"/>
    </location>
</feature>
<evidence type="ECO:0000313" key="3">
    <source>
        <dbReference type="Proteomes" id="UP001500603"/>
    </source>
</evidence>
<keyword evidence="3" id="KW-1185">Reference proteome</keyword>
<gene>
    <name evidence="2" type="ORF">GCM10023318_18140</name>
</gene>